<evidence type="ECO:0000313" key="2">
    <source>
        <dbReference type="EMBL" id="KCZ84507.1"/>
    </source>
</evidence>
<dbReference type="AlphaFoldDB" id="A0A069E3G9"/>
<dbReference type="eggNOG" id="ENOG50328UB">
    <property type="taxonomic scope" value="Bacteria"/>
</dbReference>
<protein>
    <recommendedName>
        <fullName evidence="4">Lipoprotein</fullName>
    </recommendedName>
</protein>
<organism evidence="2 3">
    <name type="scientific">Hyphomonas adhaerens MHS-3</name>
    <dbReference type="NCBI Taxonomy" id="1280949"/>
    <lineage>
        <taxon>Bacteria</taxon>
        <taxon>Pseudomonadati</taxon>
        <taxon>Pseudomonadota</taxon>
        <taxon>Alphaproteobacteria</taxon>
        <taxon>Hyphomonadales</taxon>
        <taxon>Hyphomonadaceae</taxon>
        <taxon>Hyphomonas</taxon>
    </lineage>
</organism>
<keyword evidence="1" id="KW-0732">Signal</keyword>
<gene>
    <name evidence="2" type="ORF">HAD_02470</name>
</gene>
<feature type="chain" id="PRO_5001660685" description="Lipoprotein" evidence="1">
    <location>
        <begin position="32"/>
        <end position="160"/>
    </location>
</feature>
<accession>A0A069E3G9</accession>
<dbReference type="EMBL" id="ARYH01000001">
    <property type="protein sequence ID" value="KCZ84507.1"/>
    <property type="molecule type" value="Genomic_DNA"/>
</dbReference>
<feature type="signal peptide" evidence="1">
    <location>
        <begin position="1"/>
        <end position="31"/>
    </location>
</feature>
<evidence type="ECO:0008006" key="4">
    <source>
        <dbReference type="Google" id="ProtNLM"/>
    </source>
</evidence>
<reference evidence="2 3" key="1">
    <citation type="journal article" date="2014" name="Antonie Van Leeuwenhoek">
        <title>Hyphomonas beringensis sp. nov. and Hyphomonas chukchiensis sp. nov., isolated from surface seawater of the Bering Sea and Chukchi Sea.</title>
        <authorList>
            <person name="Li C."/>
            <person name="Lai Q."/>
            <person name="Li G."/>
            <person name="Dong C."/>
            <person name="Wang J."/>
            <person name="Liao Y."/>
            <person name="Shao Z."/>
        </authorList>
    </citation>
    <scope>NUCLEOTIDE SEQUENCE [LARGE SCALE GENOMIC DNA]</scope>
    <source>
        <strain evidence="2 3">MHS-3</strain>
    </source>
</reference>
<sequence length="160" mass="16330">MEGTMRIKFGQILRPLAYGVAAATLCGGALAQTFTFQSTSEEPTTVGATTPEGSVAGAYWTGASTVTMADGSVNESTFTCVSTSQPPRDSIFMVHGVCDGTGADGDYTVYSGCNIMDPEAGEMSCVGGLIGKSGNYAGRRGVLTIHSKGGASAGTGQWFE</sequence>
<evidence type="ECO:0000313" key="3">
    <source>
        <dbReference type="Proteomes" id="UP000027446"/>
    </source>
</evidence>
<evidence type="ECO:0000256" key="1">
    <source>
        <dbReference type="SAM" id="SignalP"/>
    </source>
</evidence>
<proteinExistence type="predicted"/>
<keyword evidence="3" id="KW-1185">Reference proteome</keyword>
<dbReference type="Proteomes" id="UP000027446">
    <property type="component" value="Unassembled WGS sequence"/>
</dbReference>
<dbReference type="PATRIC" id="fig|1280949.3.peg.509"/>
<name>A0A069E3G9_9PROT</name>
<comment type="caution">
    <text evidence="2">The sequence shown here is derived from an EMBL/GenBank/DDBJ whole genome shotgun (WGS) entry which is preliminary data.</text>
</comment>